<keyword evidence="3 4" id="KW-0143">Chaperone</keyword>
<protein>
    <recommendedName>
        <fullName evidence="4">Chaperone NapD</fullName>
    </recommendedName>
    <alternativeName>
        <fullName evidence="4">NapA signal peptide-binding chaperone NapD</fullName>
    </alternativeName>
</protein>
<dbReference type="AlphaFoldDB" id="A0A1E3XI37"/>
<sequence>MTEQITMENAKNWHVCGLVIQGNPQKLEAIQTALLAIPYTEIPALDAETGKLVVVMQSHDQHLLHQQMEATRDIDGVIDVSLVYHQQDENE</sequence>
<evidence type="ECO:0000256" key="1">
    <source>
        <dbReference type="ARBA" id="ARBA00004496"/>
    </source>
</evidence>
<dbReference type="GO" id="GO:0005737">
    <property type="term" value="C:cytoplasm"/>
    <property type="evidence" value="ECO:0007669"/>
    <property type="project" value="UniProtKB-SubCell"/>
</dbReference>
<dbReference type="GO" id="GO:0005048">
    <property type="term" value="F:signal sequence binding"/>
    <property type="evidence" value="ECO:0007669"/>
    <property type="project" value="UniProtKB-UniRule"/>
</dbReference>
<evidence type="ECO:0000313" key="8">
    <source>
        <dbReference type="Proteomes" id="UP000540079"/>
    </source>
</evidence>
<dbReference type="GeneID" id="77206842"/>
<accession>A0A1E3XI37</accession>
<evidence type="ECO:0000313" key="7">
    <source>
        <dbReference type="EMBL" id="NNI79846.1"/>
    </source>
</evidence>
<dbReference type="OMA" id="ENQGFIT"/>
<evidence type="ECO:0000256" key="3">
    <source>
        <dbReference type="ARBA" id="ARBA00023186"/>
    </source>
</evidence>
<reference evidence="6" key="3">
    <citation type="submission" date="2022-07" db="EMBL/GenBank/DDBJ databases">
        <title>Sequence of Pasteurella multocoda 17BRD-035.</title>
        <authorList>
            <person name="Roy Chowdhury P."/>
            <person name="Alhamami T."/>
            <person name="Trott D.J."/>
            <person name="Djordvevic S.P."/>
        </authorList>
    </citation>
    <scope>NUCLEOTIDE SEQUENCE</scope>
    <source>
        <strain evidence="6">17BRD-035</strain>
    </source>
</reference>
<dbReference type="Gene3D" id="3.30.70.920">
    <property type="match status" value="1"/>
</dbReference>
<keyword evidence="2 4" id="KW-0963">Cytoplasm</keyword>
<name>A0A1E3XI37_PASMD</name>
<evidence type="ECO:0000256" key="2">
    <source>
        <dbReference type="ARBA" id="ARBA00022490"/>
    </source>
</evidence>
<reference evidence="7 8" key="1">
    <citation type="journal article" date="2018" name="Front. Microbiol.">
        <title>Genetic and Phylogenetic Characteristics of Pasteurella multocida Isolates From Different Host Species.</title>
        <authorList>
            <person name="Peng Z."/>
            <person name="Liang W."/>
            <person name="Wang F."/>
            <person name="Xu Z."/>
            <person name="Xie Z."/>
            <person name="Lian Z."/>
            <person name="Hua L."/>
            <person name="Zhou R."/>
            <person name="Chen H."/>
            <person name="Wu B."/>
        </authorList>
    </citation>
    <scope>NUCLEOTIDE SEQUENCE [LARGE SCALE GENOMIC DNA]</scope>
    <source>
        <strain evidence="7 8">HNA06</strain>
    </source>
</reference>
<dbReference type="HAMAP" id="MF_02200">
    <property type="entry name" value="NapD"/>
    <property type="match status" value="1"/>
</dbReference>
<dbReference type="EMBL" id="PPVL01000011">
    <property type="protein sequence ID" value="NNI79846.1"/>
    <property type="molecule type" value="Genomic_DNA"/>
</dbReference>
<dbReference type="EMBL" id="JANIEN010000010">
    <property type="protein sequence ID" value="MDT3452878.1"/>
    <property type="molecule type" value="Genomic_DNA"/>
</dbReference>
<dbReference type="Pfam" id="PF03927">
    <property type="entry name" value="NapD"/>
    <property type="match status" value="1"/>
</dbReference>
<dbReference type="InterPro" id="IPR005623">
    <property type="entry name" value="Chaperone_NapD_NO3_reduct"/>
</dbReference>
<dbReference type="Proteomes" id="UP001145481">
    <property type="component" value="Unassembled WGS sequence"/>
</dbReference>
<evidence type="ECO:0000313" key="5">
    <source>
        <dbReference type="EMBL" id="MDA5623801.1"/>
    </source>
</evidence>
<evidence type="ECO:0000313" key="9">
    <source>
        <dbReference type="Proteomes" id="UP001145481"/>
    </source>
</evidence>
<comment type="caution">
    <text evidence="5">The sequence shown here is derived from an EMBL/GenBank/DDBJ whole genome shotgun (WGS) entry which is preliminary data.</text>
</comment>
<dbReference type="RefSeq" id="WP_005718372.1">
    <property type="nucleotide sequence ID" value="NZ_AP025519.1"/>
</dbReference>
<gene>
    <name evidence="4" type="primary">napD</name>
    <name evidence="7" type="ORF">C2800_10545</name>
    <name evidence="5" type="ORF">NM948_09650</name>
    <name evidence="6" type="ORF">NQF69_08850</name>
</gene>
<dbReference type="KEGG" id="pmul:DR93_442"/>
<organism evidence="5 9">
    <name type="scientific">Pasteurella multocida</name>
    <dbReference type="NCBI Taxonomy" id="747"/>
    <lineage>
        <taxon>Bacteria</taxon>
        <taxon>Pseudomonadati</taxon>
        <taxon>Pseudomonadota</taxon>
        <taxon>Gammaproteobacteria</taxon>
        <taxon>Pasteurellales</taxon>
        <taxon>Pasteurellaceae</taxon>
        <taxon>Pasteurella</taxon>
    </lineage>
</organism>
<dbReference type="PANTHER" id="PTHR38603">
    <property type="entry name" value="CHAPERONE NAPD"/>
    <property type="match status" value="1"/>
</dbReference>
<comment type="function">
    <text evidence="4">Chaperone for NapA, the catalytic subunit of the periplasmic nitrate reductase. It binds directly and specifically to the twin-arginine signal peptide of NapA, preventing premature interaction with the Tat translocase and premature export.</text>
</comment>
<comment type="similarity">
    <text evidence="4">Belongs to the NapD family.</text>
</comment>
<evidence type="ECO:0000313" key="6">
    <source>
        <dbReference type="EMBL" id="MDT3452878.1"/>
    </source>
</evidence>
<dbReference type="EMBL" id="JANJHC010000024">
    <property type="protein sequence ID" value="MDA5623801.1"/>
    <property type="molecule type" value="Genomic_DNA"/>
</dbReference>
<dbReference type="Proteomes" id="UP000540079">
    <property type="component" value="Unassembled WGS sequence"/>
</dbReference>
<dbReference type="PANTHER" id="PTHR38603:SF1">
    <property type="entry name" value="CHAPERONE NAPD"/>
    <property type="match status" value="1"/>
</dbReference>
<reference evidence="5" key="2">
    <citation type="submission" date="2022-07" db="EMBL/GenBank/DDBJ databases">
        <title>Genome-based characterization of novel serogroup A variants of Pasteurella multocida.</title>
        <authorList>
            <person name="Prajapati A."/>
            <person name="Yogisharadhya R."/>
            <person name="Mohanty N."/>
            <person name="Chanda M."/>
            <person name="Mendem S.K."/>
            <person name="Siddaramappa S."/>
            <person name="Shivachandra S.B."/>
        </authorList>
    </citation>
    <scope>NUCLEOTIDE SEQUENCE</scope>
    <source>
        <strain evidence="5">NIVEDIPm19</strain>
    </source>
</reference>
<dbReference type="GO" id="GO:0051224">
    <property type="term" value="P:negative regulation of protein transport"/>
    <property type="evidence" value="ECO:0007669"/>
    <property type="project" value="UniProtKB-UniRule"/>
</dbReference>
<dbReference type="Proteomes" id="UP001182304">
    <property type="component" value="Unassembled WGS sequence"/>
</dbReference>
<evidence type="ECO:0000256" key="4">
    <source>
        <dbReference type="HAMAP-Rule" id="MF_02200"/>
    </source>
</evidence>
<comment type="subcellular location">
    <subcellularLocation>
        <location evidence="1 4">Cytoplasm</location>
    </subcellularLocation>
</comment>
<proteinExistence type="inferred from homology"/>
<comment type="subunit">
    <text evidence="4">Interacts with the cytoplasmic NapA precursor.</text>
</comment>